<dbReference type="Proteomes" id="UP000530403">
    <property type="component" value="Unassembled WGS sequence"/>
</dbReference>
<dbReference type="AlphaFoldDB" id="A0A7Y9HB93"/>
<evidence type="ECO:0000313" key="1">
    <source>
        <dbReference type="EMBL" id="NYE40719.1"/>
    </source>
</evidence>
<protein>
    <submittedName>
        <fullName evidence="1">Uncharacterized protein</fullName>
    </submittedName>
</protein>
<accession>A0A7Y9HB93</accession>
<sequence length="43" mass="4933">MIRALTAHAPAFALCAVCFVLAALLDQWDTARHQRAARRRRQR</sequence>
<organism evidence="1 2">
    <name type="scientific">Streptomyces fulvorobeus</name>
    <dbReference type="NCBI Taxonomy" id="284028"/>
    <lineage>
        <taxon>Bacteria</taxon>
        <taxon>Bacillati</taxon>
        <taxon>Actinomycetota</taxon>
        <taxon>Actinomycetes</taxon>
        <taxon>Kitasatosporales</taxon>
        <taxon>Streptomycetaceae</taxon>
        <taxon>Streptomyces</taxon>
    </lineage>
</organism>
<dbReference type="RefSeq" id="WP_256668840.1">
    <property type="nucleotide sequence ID" value="NZ_BAAAUE010000007.1"/>
</dbReference>
<gene>
    <name evidence="1" type="ORF">HEB29_001730</name>
</gene>
<reference evidence="1 2" key="1">
    <citation type="submission" date="2020-07" db="EMBL/GenBank/DDBJ databases">
        <title>Sequencing the genomes of 1000 actinobacteria strains.</title>
        <authorList>
            <person name="Klenk H.-P."/>
        </authorList>
    </citation>
    <scope>NUCLEOTIDE SEQUENCE [LARGE SCALE GENOMIC DNA]</scope>
    <source>
        <strain evidence="1 2">DSM 41455</strain>
    </source>
</reference>
<comment type="caution">
    <text evidence="1">The sequence shown here is derived from an EMBL/GenBank/DDBJ whole genome shotgun (WGS) entry which is preliminary data.</text>
</comment>
<proteinExistence type="predicted"/>
<evidence type="ECO:0000313" key="2">
    <source>
        <dbReference type="Proteomes" id="UP000530403"/>
    </source>
</evidence>
<dbReference type="EMBL" id="JACCCF010000001">
    <property type="protein sequence ID" value="NYE40719.1"/>
    <property type="molecule type" value="Genomic_DNA"/>
</dbReference>
<name>A0A7Y9HB93_9ACTN</name>